<evidence type="ECO:0000256" key="4">
    <source>
        <dbReference type="ARBA" id="ARBA00016463"/>
    </source>
</evidence>
<feature type="transmembrane region" description="Helical" evidence="9">
    <location>
        <begin position="20"/>
        <end position="39"/>
    </location>
</feature>
<dbReference type="GO" id="GO:0020037">
    <property type="term" value="F:heme binding"/>
    <property type="evidence" value="ECO:0007669"/>
    <property type="project" value="InterPro"/>
</dbReference>
<evidence type="ECO:0000256" key="6">
    <source>
        <dbReference type="ARBA" id="ARBA00022748"/>
    </source>
</evidence>
<dbReference type="GO" id="GO:0005886">
    <property type="term" value="C:plasma membrane"/>
    <property type="evidence" value="ECO:0007669"/>
    <property type="project" value="UniProtKB-SubCell"/>
</dbReference>
<dbReference type="GO" id="GO:0015232">
    <property type="term" value="F:heme transmembrane transporter activity"/>
    <property type="evidence" value="ECO:0007669"/>
    <property type="project" value="InterPro"/>
</dbReference>
<dbReference type="InterPro" id="IPR003557">
    <property type="entry name" value="Cyt_c_biogenesis_CcmC"/>
</dbReference>
<accession>A0AAT9G891</accession>
<keyword evidence="6 9" id="KW-0201">Cytochrome c-type biogenesis</keyword>
<dbReference type="AlphaFoldDB" id="A0AAT9G891"/>
<feature type="transmembrane region" description="Helical" evidence="9">
    <location>
        <begin position="123"/>
        <end position="143"/>
    </location>
</feature>
<gene>
    <name evidence="9" type="primary">ccmC</name>
    <name evidence="11" type="ORF">DMENIID0002_06880</name>
</gene>
<keyword evidence="9" id="KW-0997">Cell inner membrane</keyword>
<evidence type="ECO:0000256" key="7">
    <source>
        <dbReference type="ARBA" id="ARBA00022989"/>
    </source>
</evidence>
<evidence type="ECO:0000256" key="1">
    <source>
        <dbReference type="ARBA" id="ARBA00002442"/>
    </source>
</evidence>
<keyword evidence="7 9" id="KW-1133">Transmembrane helix</keyword>
<dbReference type="PANTHER" id="PTHR30071:SF1">
    <property type="entry name" value="CYTOCHROME B_B6 PROTEIN-RELATED"/>
    <property type="match status" value="1"/>
</dbReference>
<keyword evidence="5 9" id="KW-0812">Transmembrane</keyword>
<proteinExistence type="inferred from homology"/>
<keyword evidence="9" id="KW-0813">Transport</keyword>
<dbReference type="PRINTS" id="PR01386">
    <property type="entry name" value="CCMCBIOGNSIS"/>
</dbReference>
<feature type="transmembrane region" description="Helical" evidence="9">
    <location>
        <begin position="86"/>
        <end position="111"/>
    </location>
</feature>
<feature type="domain" description="Cytochrome c assembly protein" evidence="10">
    <location>
        <begin position="19"/>
        <end position="179"/>
    </location>
</feature>
<organism evidence="11">
    <name type="scientific">Candidatus Tisiphia endosymbiont of Sergentomyia squamirostris</name>
    <dbReference type="NCBI Taxonomy" id="3113639"/>
    <lineage>
        <taxon>Bacteria</taxon>
        <taxon>Pseudomonadati</taxon>
        <taxon>Pseudomonadota</taxon>
        <taxon>Alphaproteobacteria</taxon>
        <taxon>Rickettsiales</taxon>
        <taxon>Rickettsiaceae</taxon>
        <taxon>Rickettsieae</taxon>
        <taxon>Candidatus Tisiphia</taxon>
    </lineage>
</organism>
<dbReference type="NCBIfam" id="TIGR01191">
    <property type="entry name" value="ccmC"/>
    <property type="match status" value="1"/>
</dbReference>
<evidence type="ECO:0000313" key="11">
    <source>
        <dbReference type="EMBL" id="BFD46042.1"/>
    </source>
</evidence>
<evidence type="ECO:0000256" key="2">
    <source>
        <dbReference type="ARBA" id="ARBA00004141"/>
    </source>
</evidence>
<dbReference type="GO" id="GO:0017004">
    <property type="term" value="P:cytochrome complex assembly"/>
    <property type="evidence" value="ECO:0007669"/>
    <property type="project" value="UniProtKB-KW"/>
</dbReference>
<sequence length="233" mass="26236">MFKLLNPYFFSKLVQTMLPLLLVAMLVTMGVGLYQALIVSPPDYQQGDMVRIMYVHVPASWMALGIYTFIAICSLSNLVWKTKMSFLMAVTSSPIGAVFCMISMVTGALWGKPIWGTWWVWDARLTSMFVLFLLYLSYIVVVNSGDRISRTEKPASVIALIGFINVPIVKFSVNIWYSLHQPASVLRLGSPTIDNSMLLPLVLMLISAILYFLLVLGLRTCVLITKFKEYDNL</sequence>
<keyword evidence="9" id="KW-1003">Cell membrane</keyword>
<dbReference type="InterPro" id="IPR002541">
    <property type="entry name" value="Cyt_c_assembly"/>
</dbReference>
<feature type="transmembrane region" description="Helical" evidence="9">
    <location>
        <begin position="155"/>
        <end position="177"/>
    </location>
</feature>
<comment type="subcellular location">
    <subcellularLocation>
        <location evidence="9">Cell inner membrane</location>
    </subcellularLocation>
    <subcellularLocation>
        <location evidence="2">Membrane</location>
        <topology evidence="2">Multi-pass membrane protein</topology>
    </subcellularLocation>
</comment>
<protein>
    <recommendedName>
        <fullName evidence="4 9">Heme exporter protein C</fullName>
    </recommendedName>
    <alternativeName>
        <fullName evidence="9">Cytochrome c-type biogenesis protein</fullName>
    </alternativeName>
</protein>
<evidence type="ECO:0000256" key="3">
    <source>
        <dbReference type="ARBA" id="ARBA00005840"/>
    </source>
</evidence>
<name>A0AAT9G891_9RICK</name>
<dbReference type="PANTHER" id="PTHR30071">
    <property type="entry name" value="HEME EXPORTER PROTEIN C"/>
    <property type="match status" value="1"/>
</dbReference>
<feature type="transmembrane region" description="Helical" evidence="9">
    <location>
        <begin position="59"/>
        <end position="79"/>
    </location>
</feature>
<dbReference type="Pfam" id="PF01578">
    <property type="entry name" value="Cytochrom_C_asm"/>
    <property type="match status" value="1"/>
</dbReference>
<dbReference type="InterPro" id="IPR045062">
    <property type="entry name" value="Cyt_c_biogenesis_CcsA/CcmC"/>
</dbReference>
<comment type="function">
    <text evidence="1 9">Required for the export of heme to the periplasm for the biogenesis of c-type cytochromes.</text>
</comment>
<dbReference type="EMBL" id="AP029170">
    <property type="protein sequence ID" value="BFD46042.1"/>
    <property type="molecule type" value="Genomic_DNA"/>
</dbReference>
<evidence type="ECO:0000256" key="9">
    <source>
        <dbReference type="RuleBase" id="RU364092"/>
    </source>
</evidence>
<comment type="similarity">
    <text evidence="3 9">Belongs to the CcmC/CycZ/HelC family.</text>
</comment>
<feature type="transmembrane region" description="Helical" evidence="9">
    <location>
        <begin position="197"/>
        <end position="218"/>
    </location>
</feature>
<evidence type="ECO:0000256" key="5">
    <source>
        <dbReference type="ARBA" id="ARBA00022692"/>
    </source>
</evidence>
<keyword evidence="8 9" id="KW-0472">Membrane</keyword>
<evidence type="ECO:0000256" key="8">
    <source>
        <dbReference type="ARBA" id="ARBA00023136"/>
    </source>
</evidence>
<reference evidence="11" key="1">
    <citation type="submission" date="2024-01" db="EMBL/GenBank/DDBJ databases">
        <title>Sequencing the genomes of a sandfly, Sergentomyia squamirostris, and its two endosymbionts.</title>
        <authorList>
            <person name="Itokawa K."/>
            <person name="Sanjoba C."/>
        </authorList>
    </citation>
    <scope>NUCLEOTIDE SEQUENCE</scope>
    <source>
        <strain evidence="11">RiSSQ</strain>
    </source>
</reference>
<evidence type="ECO:0000259" key="10">
    <source>
        <dbReference type="Pfam" id="PF01578"/>
    </source>
</evidence>